<comment type="subcellular location">
    <subcellularLocation>
        <location evidence="1">Mitochondrion inner membrane</location>
        <topology evidence="1">Single-pass membrane protein</topology>
    </subcellularLocation>
</comment>
<keyword evidence="6 15" id="KW-0378">Hydrolase</keyword>
<feature type="compositionally biased region" description="Acidic residues" evidence="13">
    <location>
        <begin position="540"/>
        <end position="549"/>
    </location>
</feature>
<dbReference type="AlphaFoldDB" id="A0A6A6TT56"/>
<dbReference type="GO" id="GO:0005743">
    <property type="term" value="C:mitochondrial inner membrane"/>
    <property type="evidence" value="ECO:0007669"/>
    <property type="project" value="UniProtKB-SubCell"/>
</dbReference>
<dbReference type="InterPro" id="IPR003593">
    <property type="entry name" value="AAA+_ATPase"/>
</dbReference>
<evidence type="ECO:0000313" key="15">
    <source>
        <dbReference type="EMBL" id="KAF2662098.1"/>
    </source>
</evidence>
<evidence type="ECO:0000256" key="6">
    <source>
        <dbReference type="ARBA" id="ARBA00022801"/>
    </source>
</evidence>
<dbReference type="PROSITE" id="PS00674">
    <property type="entry name" value="AAA"/>
    <property type="match status" value="1"/>
</dbReference>
<dbReference type="Pfam" id="PF00004">
    <property type="entry name" value="AAA"/>
    <property type="match status" value="1"/>
</dbReference>
<accession>A0A6A6TT56</accession>
<dbReference type="Pfam" id="PF25426">
    <property type="entry name" value="AAA_lid_BCS1"/>
    <property type="match status" value="1"/>
</dbReference>
<feature type="region of interest" description="Disordered" evidence="13">
    <location>
        <begin position="522"/>
        <end position="610"/>
    </location>
</feature>
<dbReference type="PANTHER" id="PTHR23070">
    <property type="entry name" value="BCS1 AAA-TYPE ATPASE"/>
    <property type="match status" value="1"/>
</dbReference>
<dbReference type="GO" id="GO:0005524">
    <property type="term" value="F:ATP binding"/>
    <property type="evidence" value="ECO:0007669"/>
    <property type="project" value="UniProtKB-KW"/>
</dbReference>
<proteinExistence type="inferred from homology"/>
<dbReference type="InterPro" id="IPR050747">
    <property type="entry name" value="Mitochondrial_chaperone_BCS1"/>
</dbReference>
<evidence type="ECO:0000256" key="3">
    <source>
        <dbReference type="ARBA" id="ARBA00022692"/>
    </source>
</evidence>
<dbReference type="GO" id="GO:0016887">
    <property type="term" value="F:ATP hydrolysis activity"/>
    <property type="evidence" value="ECO:0007669"/>
    <property type="project" value="InterPro"/>
</dbReference>
<dbReference type="OrthoDB" id="10251412at2759"/>
<keyword evidence="16" id="KW-1185">Reference proteome</keyword>
<keyword evidence="3" id="KW-0812">Transmembrane</keyword>
<dbReference type="InterPro" id="IPR003959">
    <property type="entry name" value="ATPase_AAA_core"/>
</dbReference>
<gene>
    <name evidence="15" type="ORF">K491DRAFT_710056</name>
</gene>
<dbReference type="Proteomes" id="UP000799324">
    <property type="component" value="Unassembled WGS sequence"/>
</dbReference>
<reference evidence="15" key="1">
    <citation type="journal article" date="2020" name="Stud. Mycol.">
        <title>101 Dothideomycetes genomes: a test case for predicting lifestyles and emergence of pathogens.</title>
        <authorList>
            <person name="Haridas S."/>
            <person name="Albert R."/>
            <person name="Binder M."/>
            <person name="Bloem J."/>
            <person name="Labutti K."/>
            <person name="Salamov A."/>
            <person name="Andreopoulos B."/>
            <person name="Baker S."/>
            <person name="Barry K."/>
            <person name="Bills G."/>
            <person name="Bluhm B."/>
            <person name="Cannon C."/>
            <person name="Castanera R."/>
            <person name="Culley D."/>
            <person name="Daum C."/>
            <person name="Ezra D."/>
            <person name="Gonzalez J."/>
            <person name="Henrissat B."/>
            <person name="Kuo A."/>
            <person name="Liang C."/>
            <person name="Lipzen A."/>
            <person name="Lutzoni F."/>
            <person name="Magnuson J."/>
            <person name="Mondo S."/>
            <person name="Nolan M."/>
            <person name="Ohm R."/>
            <person name="Pangilinan J."/>
            <person name="Park H.-J."/>
            <person name="Ramirez L."/>
            <person name="Alfaro M."/>
            <person name="Sun H."/>
            <person name="Tritt A."/>
            <person name="Yoshinaga Y."/>
            <person name="Zwiers L.-H."/>
            <person name="Turgeon B."/>
            <person name="Goodwin S."/>
            <person name="Spatafora J."/>
            <person name="Crous P."/>
            <person name="Grigoriev I."/>
        </authorList>
    </citation>
    <scope>NUCLEOTIDE SEQUENCE</scope>
    <source>
        <strain evidence="15">CBS 122681</strain>
    </source>
</reference>
<keyword evidence="4 12" id="KW-0547">Nucleotide-binding</keyword>
<evidence type="ECO:0000256" key="11">
    <source>
        <dbReference type="ARBA" id="ARBA00048778"/>
    </source>
</evidence>
<dbReference type="Pfam" id="PF08740">
    <property type="entry name" value="BCS1_N"/>
    <property type="match status" value="1"/>
</dbReference>
<dbReference type="InterPro" id="IPR057495">
    <property type="entry name" value="AAA_lid_BCS1"/>
</dbReference>
<dbReference type="Gene3D" id="3.40.50.300">
    <property type="entry name" value="P-loop containing nucleotide triphosphate hydrolases"/>
    <property type="match status" value="1"/>
</dbReference>
<keyword evidence="10" id="KW-0472">Membrane</keyword>
<feature type="domain" description="AAA+ ATPase" evidence="14">
    <location>
        <begin position="296"/>
        <end position="428"/>
    </location>
</feature>
<evidence type="ECO:0000256" key="7">
    <source>
        <dbReference type="ARBA" id="ARBA00022840"/>
    </source>
</evidence>
<name>A0A6A6TT56_9PLEO</name>
<dbReference type="InterPro" id="IPR027417">
    <property type="entry name" value="P-loop_NTPase"/>
</dbReference>
<evidence type="ECO:0000313" key="16">
    <source>
        <dbReference type="Proteomes" id="UP000799324"/>
    </source>
</evidence>
<keyword evidence="7 12" id="KW-0067">ATP-binding</keyword>
<evidence type="ECO:0000256" key="12">
    <source>
        <dbReference type="RuleBase" id="RU003651"/>
    </source>
</evidence>
<dbReference type="EMBL" id="MU004290">
    <property type="protein sequence ID" value="KAF2662098.1"/>
    <property type="molecule type" value="Genomic_DNA"/>
</dbReference>
<dbReference type="InterPro" id="IPR003960">
    <property type="entry name" value="ATPase_AAA_CS"/>
</dbReference>
<keyword evidence="8" id="KW-1133">Transmembrane helix</keyword>
<evidence type="ECO:0000256" key="2">
    <source>
        <dbReference type="ARBA" id="ARBA00007448"/>
    </source>
</evidence>
<evidence type="ECO:0000256" key="10">
    <source>
        <dbReference type="ARBA" id="ARBA00023136"/>
    </source>
</evidence>
<feature type="compositionally biased region" description="Low complexity" evidence="13">
    <location>
        <begin position="592"/>
        <end position="601"/>
    </location>
</feature>
<keyword evidence="5" id="KW-0999">Mitochondrion inner membrane</keyword>
<keyword evidence="9" id="KW-0496">Mitochondrion</keyword>
<evidence type="ECO:0000256" key="9">
    <source>
        <dbReference type="ARBA" id="ARBA00023128"/>
    </source>
</evidence>
<protein>
    <submittedName>
        <fullName evidence="15">P-loop containing nucleoside triphosphate hydrolase protein</fullName>
    </submittedName>
</protein>
<evidence type="ECO:0000256" key="8">
    <source>
        <dbReference type="ARBA" id="ARBA00022989"/>
    </source>
</evidence>
<comment type="similarity">
    <text evidence="2">Belongs to the AAA ATPase family. BCS1 subfamily.</text>
</comment>
<evidence type="ECO:0000256" key="1">
    <source>
        <dbReference type="ARBA" id="ARBA00004434"/>
    </source>
</evidence>
<evidence type="ECO:0000256" key="4">
    <source>
        <dbReference type="ARBA" id="ARBA00022741"/>
    </source>
</evidence>
<sequence length="662" mass="73261">MDASNLAFPAGTTIWPGLAPYATIGRARYPDPSQATLMDLASSAIGPIGMVPGLIPLYKIVHGLVLKKHRYDITDVATKTILALGAVAGVRLLWNYVSPQVVDTVTCSYTVPLQSKLGACLEAWIGEHARGVVRRHRKLISSADGKQKDDSQQKDRYSTRLQSGWLWFEGHIFFFEYGTTQVSQETSPVAWGGPPRNSQPAPERSISVYAIHWFSAHALGRFISELTNPKHDDQIRYTEIHTLISGRNRWHTTKKPARSLATIDLDDRTKEMLVKDVETYVDPNRQQWYANRGIPYRRGYLFHGPPGTGKTSTSTALAGKLNSRLYIASLGALKDDRALKFVFGCLAKGDVLLLEDIDSAGIVRENMRDNKKKDSTGIKLAELLNAIDGAASVEGIVLIMTTNEPENLDPALVRPGRIDRQVYFGEINRFVARSIFLRMYQDEKAPGNDEEVINHQLHSLATAFAAKIPENKVTPAEVQTFLTFYADAQEAVDRVDQWIRDTLAAKAANRIISGEVSKEAEPFEVSVGEGGTFEYNSEVSDTDDENGETDEVRLRNYDSGLPDDYTPLGSEYGYGSGPETLSRTSSDRSSDRLSTCSSTSDESGPPGLGSEIDSVEACVLQHDTDIDQRMDICRWCKFYEGRIFHAVFLGPPCEGCGYRKGT</sequence>
<comment type="catalytic activity">
    <reaction evidence="11">
        <text>ATP + H2O = ADP + phosphate + H(+)</text>
        <dbReference type="Rhea" id="RHEA:13065"/>
        <dbReference type="ChEBI" id="CHEBI:15377"/>
        <dbReference type="ChEBI" id="CHEBI:15378"/>
        <dbReference type="ChEBI" id="CHEBI:30616"/>
        <dbReference type="ChEBI" id="CHEBI:43474"/>
        <dbReference type="ChEBI" id="CHEBI:456216"/>
    </reaction>
    <physiologicalReaction direction="left-to-right" evidence="11">
        <dbReference type="Rhea" id="RHEA:13066"/>
    </physiologicalReaction>
</comment>
<organism evidence="15 16">
    <name type="scientific">Lophiostoma macrostomum CBS 122681</name>
    <dbReference type="NCBI Taxonomy" id="1314788"/>
    <lineage>
        <taxon>Eukaryota</taxon>
        <taxon>Fungi</taxon>
        <taxon>Dikarya</taxon>
        <taxon>Ascomycota</taxon>
        <taxon>Pezizomycotina</taxon>
        <taxon>Dothideomycetes</taxon>
        <taxon>Pleosporomycetidae</taxon>
        <taxon>Pleosporales</taxon>
        <taxon>Lophiostomataceae</taxon>
        <taxon>Lophiostoma</taxon>
    </lineage>
</organism>
<dbReference type="SMART" id="SM00382">
    <property type="entry name" value="AAA"/>
    <property type="match status" value="1"/>
</dbReference>
<dbReference type="InterPro" id="IPR014851">
    <property type="entry name" value="BCS1_N"/>
</dbReference>
<dbReference type="SUPFAM" id="SSF52540">
    <property type="entry name" value="P-loop containing nucleoside triphosphate hydrolases"/>
    <property type="match status" value="1"/>
</dbReference>
<evidence type="ECO:0000256" key="13">
    <source>
        <dbReference type="SAM" id="MobiDB-lite"/>
    </source>
</evidence>
<evidence type="ECO:0000256" key="5">
    <source>
        <dbReference type="ARBA" id="ARBA00022792"/>
    </source>
</evidence>
<evidence type="ECO:0000259" key="14">
    <source>
        <dbReference type="SMART" id="SM00382"/>
    </source>
</evidence>